<dbReference type="Proteomes" id="UP000775213">
    <property type="component" value="Unassembled WGS sequence"/>
</dbReference>
<feature type="region of interest" description="Disordered" evidence="8">
    <location>
        <begin position="317"/>
        <end position="341"/>
    </location>
</feature>
<dbReference type="EMBL" id="JAGFBR010000414">
    <property type="protein sequence ID" value="KAH0444838.1"/>
    <property type="molecule type" value="Genomic_DNA"/>
</dbReference>
<dbReference type="AlphaFoldDB" id="A0AAV7FQB5"/>
<accession>A0AAV7FQB5</accession>
<name>A0AAV7FQB5_DENCH</name>
<evidence type="ECO:0000256" key="5">
    <source>
        <dbReference type="ARBA" id="ARBA00022884"/>
    </source>
</evidence>
<dbReference type="PANTHER" id="PTHR12189">
    <property type="entry name" value="MRNA GUANINE-7- METHYLTRANSFERASE"/>
    <property type="match status" value="1"/>
</dbReference>
<keyword evidence="2" id="KW-0489">Methyltransferase</keyword>
<evidence type="ECO:0000256" key="1">
    <source>
        <dbReference type="ARBA" id="ARBA00011926"/>
    </source>
</evidence>
<gene>
    <name evidence="10" type="ORF">IEQ34_025533</name>
</gene>
<evidence type="ECO:0000256" key="3">
    <source>
        <dbReference type="ARBA" id="ARBA00022679"/>
    </source>
</evidence>
<evidence type="ECO:0000256" key="4">
    <source>
        <dbReference type="ARBA" id="ARBA00022691"/>
    </source>
</evidence>
<keyword evidence="6" id="KW-0506">mRNA capping</keyword>
<sequence>MISEIEASKSKIVNTEPDQTKKRKRNTAESLMKTEEKKPSVSADNKSASSLVAAHIMHVKMQEEMHQYGRKGGRVFDIGGGKGGDLKKWDKCGIKELILADIAEISVSQAKDRFTDQRHRYKAEFFAMDCFGEPVEDHVPAHLLTPMFDTVSLQFCLHYGWDNYAHANLMLDNIAKYLKPGGSFIATFPDCYELHSRLTQAVDRDPTAKSFGNAFYNVSFDEVYRREDHQIHFEPFGQRYTFALTDAIDQVAEFVVDWRELKRWHVKKREQYCFEEYGWYCDYDHDFYCDFDLKTVVFEVVRIWWFDDRIKDQCSVTKQDESNHRNPPDRGLNTSHPSDKLTTQIPNVLHVSIVDLAVALTFRVTLKPKKLNKAIDKAIAKLV</sequence>
<feature type="domain" description="MRNA cap 0 methyltransferase" evidence="9">
    <location>
        <begin position="1"/>
        <end position="383"/>
    </location>
</feature>
<keyword evidence="5" id="KW-0694">RNA-binding</keyword>
<dbReference type="PROSITE" id="PS51562">
    <property type="entry name" value="RNA_CAP0_MT"/>
    <property type="match status" value="1"/>
</dbReference>
<dbReference type="InterPro" id="IPR039753">
    <property type="entry name" value="RG7MT1"/>
</dbReference>
<keyword evidence="4" id="KW-0949">S-adenosyl-L-methionine</keyword>
<keyword evidence="3" id="KW-0808">Transferase</keyword>
<evidence type="ECO:0000256" key="6">
    <source>
        <dbReference type="ARBA" id="ARBA00023042"/>
    </source>
</evidence>
<dbReference type="SUPFAM" id="SSF53335">
    <property type="entry name" value="S-adenosyl-L-methionine-dependent methyltransferases"/>
    <property type="match status" value="1"/>
</dbReference>
<comment type="caution">
    <text evidence="10">The sequence shown here is derived from an EMBL/GenBank/DDBJ whole genome shotgun (WGS) entry which is preliminary data.</text>
</comment>
<dbReference type="InterPro" id="IPR029063">
    <property type="entry name" value="SAM-dependent_MTases_sf"/>
</dbReference>
<protein>
    <recommendedName>
        <fullName evidence="1">mRNA (guanine-N(7))-methyltransferase</fullName>
        <ecNumber evidence="1">2.1.1.56</ecNumber>
    </recommendedName>
</protein>
<evidence type="ECO:0000313" key="11">
    <source>
        <dbReference type="Proteomes" id="UP000775213"/>
    </source>
</evidence>
<evidence type="ECO:0000256" key="7">
    <source>
        <dbReference type="ARBA" id="ARBA00044712"/>
    </source>
</evidence>
<organism evidence="10 11">
    <name type="scientific">Dendrobium chrysotoxum</name>
    <name type="common">Orchid</name>
    <dbReference type="NCBI Taxonomy" id="161865"/>
    <lineage>
        <taxon>Eukaryota</taxon>
        <taxon>Viridiplantae</taxon>
        <taxon>Streptophyta</taxon>
        <taxon>Embryophyta</taxon>
        <taxon>Tracheophyta</taxon>
        <taxon>Spermatophyta</taxon>
        <taxon>Magnoliopsida</taxon>
        <taxon>Liliopsida</taxon>
        <taxon>Asparagales</taxon>
        <taxon>Orchidaceae</taxon>
        <taxon>Epidendroideae</taxon>
        <taxon>Malaxideae</taxon>
        <taxon>Dendrobiinae</taxon>
        <taxon>Dendrobium</taxon>
    </lineage>
</organism>
<dbReference type="GO" id="GO:0004482">
    <property type="term" value="F:mRNA 5'-cap (guanine-N7-)-methyltransferase activity"/>
    <property type="evidence" value="ECO:0007669"/>
    <property type="project" value="UniProtKB-EC"/>
</dbReference>
<reference evidence="10 11" key="1">
    <citation type="journal article" date="2021" name="Hortic Res">
        <title>Chromosome-scale assembly of the Dendrobium chrysotoxum genome enhances the understanding of orchid evolution.</title>
        <authorList>
            <person name="Zhang Y."/>
            <person name="Zhang G.Q."/>
            <person name="Zhang D."/>
            <person name="Liu X.D."/>
            <person name="Xu X.Y."/>
            <person name="Sun W.H."/>
            <person name="Yu X."/>
            <person name="Zhu X."/>
            <person name="Wang Z.W."/>
            <person name="Zhao X."/>
            <person name="Zhong W.Y."/>
            <person name="Chen H."/>
            <person name="Yin W.L."/>
            <person name="Huang T."/>
            <person name="Niu S.C."/>
            <person name="Liu Z.J."/>
        </authorList>
    </citation>
    <scope>NUCLEOTIDE SEQUENCE [LARGE SCALE GENOMIC DNA]</scope>
    <source>
        <strain evidence="10">Lindl</strain>
    </source>
</reference>
<comment type="catalytic activity">
    <reaction evidence="7">
        <text>a 5'-end (5'-triphosphoguanosine)-ribonucleoside in mRNA + S-adenosyl-L-methionine = a 5'-end (N(7)-methyl 5'-triphosphoguanosine)-ribonucleoside in mRNA + S-adenosyl-L-homocysteine</text>
        <dbReference type="Rhea" id="RHEA:67008"/>
        <dbReference type="Rhea" id="RHEA-COMP:17166"/>
        <dbReference type="Rhea" id="RHEA-COMP:17167"/>
        <dbReference type="ChEBI" id="CHEBI:57856"/>
        <dbReference type="ChEBI" id="CHEBI:59789"/>
        <dbReference type="ChEBI" id="CHEBI:156461"/>
        <dbReference type="ChEBI" id="CHEBI:167617"/>
        <dbReference type="EC" id="2.1.1.56"/>
    </reaction>
</comment>
<evidence type="ECO:0000256" key="2">
    <source>
        <dbReference type="ARBA" id="ARBA00022603"/>
    </source>
</evidence>
<feature type="compositionally biased region" description="Basic and acidic residues" evidence="8">
    <location>
        <begin position="317"/>
        <end position="328"/>
    </location>
</feature>
<evidence type="ECO:0000313" key="10">
    <source>
        <dbReference type="EMBL" id="KAH0444838.1"/>
    </source>
</evidence>
<dbReference type="Pfam" id="PF03291">
    <property type="entry name" value="mRNA_G-N7_MeTrfase"/>
    <property type="match status" value="1"/>
</dbReference>
<feature type="region of interest" description="Disordered" evidence="8">
    <location>
        <begin position="1"/>
        <end position="46"/>
    </location>
</feature>
<dbReference type="PANTHER" id="PTHR12189:SF2">
    <property type="entry name" value="MRNA CAP GUANINE-N7 METHYLTRANSFERASE"/>
    <property type="match status" value="1"/>
</dbReference>
<dbReference type="GO" id="GO:0005634">
    <property type="term" value="C:nucleus"/>
    <property type="evidence" value="ECO:0007669"/>
    <property type="project" value="TreeGrafter"/>
</dbReference>
<proteinExistence type="predicted"/>
<keyword evidence="11" id="KW-1185">Reference proteome</keyword>
<dbReference type="InterPro" id="IPR004971">
    <property type="entry name" value="mRNA_G-N7_MeTrfase_dom"/>
</dbReference>
<dbReference type="EC" id="2.1.1.56" evidence="1"/>
<dbReference type="GO" id="GO:0003723">
    <property type="term" value="F:RNA binding"/>
    <property type="evidence" value="ECO:0007669"/>
    <property type="project" value="UniProtKB-KW"/>
</dbReference>
<dbReference type="Gene3D" id="3.40.50.150">
    <property type="entry name" value="Vaccinia Virus protein VP39"/>
    <property type="match status" value="1"/>
</dbReference>
<keyword evidence="6" id="KW-0507">mRNA processing</keyword>
<feature type="compositionally biased region" description="Polar residues" evidence="8">
    <location>
        <begin position="332"/>
        <end position="341"/>
    </location>
</feature>
<evidence type="ECO:0000256" key="8">
    <source>
        <dbReference type="SAM" id="MobiDB-lite"/>
    </source>
</evidence>
<evidence type="ECO:0000259" key="9">
    <source>
        <dbReference type="PROSITE" id="PS51562"/>
    </source>
</evidence>